<feature type="transmembrane region" description="Helical" evidence="1">
    <location>
        <begin position="97"/>
        <end position="118"/>
    </location>
</feature>
<dbReference type="OrthoDB" id="1681794at2"/>
<keyword evidence="1" id="KW-1133">Transmembrane helix</keyword>
<dbReference type="KEGG" id="tum:CBW65_00465"/>
<gene>
    <name evidence="2" type="ORF">CBW65_00465</name>
</gene>
<dbReference type="EMBL" id="CP021434">
    <property type="protein sequence ID" value="ARU59682.1"/>
    <property type="molecule type" value="Genomic_DNA"/>
</dbReference>
<feature type="transmembrane region" description="Helical" evidence="1">
    <location>
        <begin position="31"/>
        <end position="55"/>
    </location>
</feature>
<evidence type="ECO:0000313" key="2">
    <source>
        <dbReference type="EMBL" id="ARU59682.1"/>
    </source>
</evidence>
<sequence>MQRSDLVERLLWSIALPGFGQLLNRRFLKGLLLIVLEFLINVRAKLNLVIVFSFQGDMTKAVEATDYQWLMFYPCLYLFAIWDAYKDAGGGEGVKFATVPFVFSAYIGTIGVIYSSTFRIGGELLGPVFLPIVALIAGALVGAAVKRVLAALT</sequence>
<name>A0A1Y0IGS5_9BACL</name>
<evidence type="ECO:0000313" key="3">
    <source>
        <dbReference type="Proteomes" id="UP000195437"/>
    </source>
</evidence>
<evidence type="ECO:0000256" key="1">
    <source>
        <dbReference type="SAM" id="Phobius"/>
    </source>
</evidence>
<dbReference type="Proteomes" id="UP000195437">
    <property type="component" value="Chromosome"/>
</dbReference>
<keyword evidence="3" id="KW-1185">Reference proteome</keyword>
<accession>A0A1Y0IGS5</accession>
<protein>
    <submittedName>
        <fullName evidence="2">Uncharacterized protein</fullName>
    </submittedName>
</protein>
<keyword evidence="1" id="KW-0472">Membrane</keyword>
<proteinExistence type="predicted"/>
<feature type="transmembrane region" description="Helical" evidence="1">
    <location>
        <begin position="67"/>
        <end position="85"/>
    </location>
</feature>
<organism evidence="2 3">
    <name type="scientific">Tumebacillus avium</name>
    <dbReference type="NCBI Taxonomy" id="1903704"/>
    <lineage>
        <taxon>Bacteria</taxon>
        <taxon>Bacillati</taxon>
        <taxon>Bacillota</taxon>
        <taxon>Bacilli</taxon>
        <taxon>Bacillales</taxon>
        <taxon>Alicyclobacillaceae</taxon>
        <taxon>Tumebacillus</taxon>
    </lineage>
</organism>
<feature type="transmembrane region" description="Helical" evidence="1">
    <location>
        <begin position="124"/>
        <end position="145"/>
    </location>
</feature>
<reference evidence="3" key="1">
    <citation type="submission" date="2017-05" db="EMBL/GenBank/DDBJ databases">
        <authorList>
            <person name="Sung H."/>
        </authorList>
    </citation>
    <scope>NUCLEOTIDE SEQUENCE [LARGE SCALE GENOMIC DNA]</scope>
    <source>
        <strain evidence="3">AR23208</strain>
    </source>
</reference>
<keyword evidence="1" id="KW-0812">Transmembrane</keyword>
<dbReference type="AlphaFoldDB" id="A0A1Y0IGS5"/>